<keyword evidence="2" id="KW-1185">Reference proteome</keyword>
<dbReference type="EMBL" id="AVOT02147324">
    <property type="protein sequence ID" value="MBW0592255.1"/>
    <property type="molecule type" value="Genomic_DNA"/>
</dbReference>
<proteinExistence type="predicted"/>
<evidence type="ECO:0000313" key="2">
    <source>
        <dbReference type="Proteomes" id="UP000765509"/>
    </source>
</evidence>
<gene>
    <name evidence="1" type="ORF">O181_131970</name>
</gene>
<sequence>MHCSPSGAWIGNTQSNPTQVLFVEGVLMTDQSDLSSRLQPKLALMLFTWYPIILFIIESFQNQDFNLKIPREYDGNSHTQCQLLTHTSPVSNPTPPSYLYLFSLTSKQNLIQSPIGSDLPTMASPNYMIQTLSSFIKKPDSLFSRIQKSLMDNMRISLGTPHPLD</sequence>
<dbReference type="Proteomes" id="UP000765509">
    <property type="component" value="Unassembled WGS sequence"/>
</dbReference>
<organism evidence="1 2">
    <name type="scientific">Austropuccinia psidii MF-1</name>
    <dbReference type="NCBI Taxonomy" id="1389203"/>
    <lineage>
        <taxon>Eukaryota</taxon>
        <taxon>Fungi</taxon>
        <taxon>Dikarya</taxon>
        <taxon>Basidiomycota</taxon>
        <taxon>Pucciniomycotina</taxon>
        <taxon>Pucciniomycetes</taxon>
        <taxon>Pucciniales</taxon>
        <taxon>Sphaerophragmiaceae</taxon>
        <taxon>Austropuccinia</taxon>
    </lineage>
</organism>
<name>A0A9Q3L694_9BASI</name>
<accession>A0A9Q3L694</accession>
<protein>
    <submittedName>
        <fullName evidence="1">Uncharacterized protein</fullName>
    </submittedName>
</protein>
<evidence type="ECO:0000313" key="1">
    <source>
        <dbReference type="EMBL" id="MBW0592255.1"/>
    </source>
</evidence>
<reference evidence="1" key="1">
    <citation type="submission" date="2021-03" db="EMBL/GenBank/DDBJ databases">
        <title>Draft genome sequence of rust myrtle Austropuccinia psidii MF-1, a brazilian biotype.</title>
        <authorList>
            <person name="Quecine M.C."/>
            <person name="Pachon D.M.R."/>
            <person name="Bonatelli M.L."/>
            <person name="Correr F.H."/>
            <person name="Franceschini L.M."/>
            <person name="Leite T.F."/>
            <person name="Margarido G.R.A."/>
            <person name="Almeida C.A."/>
            <person name="Ferrarezi J.A."/>
            <person name="Labate C.A."/>
        </authorList>
    </citation>
    <scope>NUCLEOTIDE SEQUENCE</scope>
    <source>
        <strain evidence="1">MF-1</strain>
    </source>
</reference>
<comment type="caution">
    <text evidence="1">The sequence shown here is derived from an EMBL/GenBank/DDBJ whole genome shotgun (WGS) entry which is preliminary data.</text>
</comment>
<dbReference type="AlphaFoldDB" id="A0A9Q3L694"/>